<dbReference type="AlphaFoldDB" id="B4IQX8"/>
<dbReference type="HOGENOM" id="CLU_1512182_0_0_1"/>
<evidence type="ECO:0000313" key="2">
    <source>
        <dbReference type="EMBL" id="EDW25687.1"/>
    </source>
</evidence>
<name>B4IQX8_DROPE</name>
<organism evidence="3">
    <name type="scientific">Drosophila persimilis</name>
    <name type="common">Fruit fly</name>
    <dbReference type="NCBI Taxonomy" id="7234"/>
    <lineage>
        <taxon>Eukaryota</taxon>
        <taxon>Metazoa</taxon>
        <taxon>Ecdysozoa</taxon>
        <taxon>Arthropoda</taxon>
        <taxon>Hexapoda</taxon>
        <taxon>Insecta</taxon>
        <taxon>Pterygota</taxon>
        <taxon>Neoptera</taxon>
        <taxon>Endopterygota</taxon>
        <taxon>Diptera</taxon>
        <taxon>Brachycera</taxon>
        <taxon>Muscomorpha</taxon>
        <taxon>Ephydroidea</taxon>
        <taxon>Drosophilidae</taxon>
        <taxon>Drosophila</taxon>
        <taxon>Sophophora</taxon>
    </lineage>
</organism>
<gene>
    <name evidence="2" type="primary">Dper\GL18369</name>
    <name evidence="2" type="ORF">Dper_GL18369</name>
</gene>
<dbReference type="Gene3D" id="3.30.420.10">
    <property type="entry name" value="Ribonuclease H-like superfamily/Ribonuclease H"/>
    <property type="match status" value="1"/>
</dbReference>
<feature type="region of interest" description="Disordered" evidence="1">
    <location>
        <begin position="138"/>
        <end position="158"/>
    </location>
</feature>
<dbReference type="InterPro" id="IPR036397">
    <property type="entry name" value="RNaseH_sf"/>
</dbReference>
<protein>
    <submittedName>
        <fullName evidence="2">GL18369</fullName>
    </submittedName>
</protein>
<proteinExistence type="predicted"/>
<sequence length="178" mass="19901">MIPTVKHGGGSVMVWGAMASPGVGHLVFVEGNMDRFQYKKILEENLETSVDTLSLGSSWIFQQDNDPKHTAHVVRDWLLFSSYVGAFAFILEEEIVLLREGIAQIPDIPRVLPLEPFGFAEPGRLRIWHRLCVQDESSPGTPSAQADENKKEGSTVNKDMANLLISELIVMRDRSRKP</sequence>
<dbReference type="EMBL" id="CH689900">
    <property type="protein sequence ID" value="EDW25687.1"/>
    <property type="molecule type" value="Genomic_DNA"/>
</dbReference>
<evidence type="ECO:0000256" key="1">
    <source>
        <dbReference type="SAM" id="MobiDB-lite"/>
    </source>
</evidence>
<dbReference type="eggNOG" id="KOG4740">
    <property type="taxonomic scope" value="Eukaryota"/>
</dbReference>
<keyword evidence="3" id="KW-1185">Reference proteome</keyword>
<dbReference type="GO" id="GO:0003676">
    <property type="term" value="F:nucleic acid binding"/>
    <property type="evidence" value="ECO:0007669"/>
    <property type="project" value="InterPro"/>
</dbReference>
<evidence type="ECO:0000313" key="3">
    <source>
        <dbReference type="Proteomes" id="UP000008744"/>
    </source>
</evidence>
<reference evidence="2 3" key="1">
    <citation type="journal article" date="2007" name="Nature">
        <title>Evolution of genes and genomes on the Drosophila phylogeny.</title>
        <authorList>
            <consortium name="Drosophila 12 Genomes Consortium"/>
            <person name="Clark A.G."/>
            <person name="Eisen M.B."/>
            <person name="Smith D.R."/>
            <person name="Bergman C.M."/>
            <person name="Oliver B."/>
            <person name="Markow T.A."/>
            <person name="Kaufman T.C."/>
            <person name="Kellis M."/>
            <person name="Gelbart W."/>
            <person name="Iyer V.N."/>
            <person name="Pollard D.A."/>
            <person name="Sackton T.B."/>
            <person name="Larracuente A.M."/>
            <person name="Singh N.D."/>
            <person name="Abad J.P."/>
            <person name="Abt D.N."/>
            <person name="Adryan B."/>
            <person name="Aguade M."/>
            <person name="Akashi H."/>
            <person name="Anderson W.W."/>
            <person name="Aquadro C.F."/>
            <person name="Ardell D.H."/>
            <person name="Arguello R."/>
            <person name="Artieri C.G."/>
            <person name="Barbash D.A."/>
            <person name="Barker D."/>
            <person name="Barsanti P."/>
            <person name="Batterham P."/>
            <person name="Batzoglou S."/>
            <person name="Begun D."/>
            <person name="Bhutkar A."/>
            <person name="Blanco E."/>
            <person name="Bosak S.A."/>
            <person name="Bradley R.K."/>
            <person name="Brand A.D."/>
            <person name="Brent M.R."/>
            <person name="Brooks A.N."/>
            <person name="Brown R.H."/>
            <person name="Butlin R.K."/>
            <person name="Caggese C."/>
            <person name="Calvi B.R."/>
            <person name="Bernardo de Carvalho A."/>
            <person name="Caspi A."/>
            <person name="Castrezana S."/>
            <person name="Celniker S.E."/>
            <person name="Chang J.L."/>
            <person name="Chapple C."/>
            <person name="Chatterji S."/>
            <person name="Chinwalla A."/>
            <person name="Civetta A."/>
            <person name="Clifton S.W."/>
            <person name="Comeron J.M."/>
            <person name="Costello J.C."/>
            <person name="Coyne J.A."/>
            <person name="Daub J."/>
            <person name="David R.G."/>
            <person name="Delcher A.L."/>
            <person name="Delehaunty K."/>
            <person name="Do C.B."/>
            <person name="Ebling H."/>
            <person name="Edwards K."/>
            <person name="Eickbush T."/>
            <person name="Evans J.D."/>
            <person name="Filipski A."/>
            <person name="Findeiss S."/>
            <person name="Freyhult E."/>
            <person name="Fulton L."/>
            <person name="Fulton R."/>
            <person name="Garcia A.C."/>
            <person name="Gardiner A."/>
            <person name="Garfield D.A."/>
            <person name="Garvin B.E."/>
            <person name="Gibson G."/>
            <person name="Gilbert D."/>
            <person name="Gnerre S."/>
            <person name="Godfrey J."/>
            <person name="Good R."/>
            <person name="Gotea V."/>
            <person name="Gravely B."/>
            <person name="Greenberg A.J."/>
            <person name="Griffiths-Jones S."/>
            <person name="Gross S."/>
            <person name="Guigo R."/>
            <person name="Gustafson E.A."/>
            <person name="Haerty W."/>
            <person name="Hahn M.W."/>
            <person name="Halligan D.L."/>
            <person name="Halpern A.L."/>
            <person name="Halter G.M."/>
            <person name="Han M.V."/>
            <person name="Heger A."/>
            <person name="Hillier L."/>
            <person name="Hinrichs A.S."/>
            <person name="Holmes I."/>
            <person name="Hoskins R.A."/>
            <person name="Hubisz M.J."/>
            <person name="Hultmark D."/>
            <person name="Huntley M.A."/>
            <person name="Jaffe D.B."/>
            <person name="Jagadeeshan S."/>
            <person name="Jeck W.R."/>
            <person name="Johnson J."/>
            <person name="Jones C.D."/>
            <person name="Jordan W.C."/>
            <person name="Karpen G.H."/>
            <person name="Kataoka E."/>
            <person name="Keightley P.D."/>
            <person name="Kheradpour P."/>
            <person name="Kirkness E.F."/>
            <person name="Koerich L.B."/>
            <person name="Kristiansen K."/>
            <person name="Kudrna D."/>
            <person name="Kulathinal R.J."/>
            <person name="Kumar S."/>
            <person name="Kwok R."/>
            <person name="Lander E."/>
            <person name="Langley C.H."/>
            <person name="Lapoint R."/>
            <person name="Lazzaro B.P."/>
            <person name="Lee S.J."/>
            <person name="Levesque L."/>
            <person name="Li R."/>
            <person name="Lin C.F."/>
            <person name="Lin M.F."/>
            <person name="Lindblad-Toh K."/>
            <person name="Llopart A."/>
            <person name="Long M."/>
            <person name="Low L."/>
            <person name="Lozovsky E."/>
            <person name="Lu J."/>
            <person name="Luo M."/>
            <person name="Machado C.A."/>
            <person name="Makalowski W."/>
            <person name="Marzo M."/>
            <person name="Matsuda M."/>
            <person name="Matzkin L."/>
            <person name="McAllister B."/>
            <person name="McBride C.S."/>
            <person name="McKernan B."/>
            <person name="McKernan K."/>
            <person name="Mendez-Lago M."/>
            <person name="Minx P."/>
            <person name="Mollenhauer M.U."/>
            <person name="Montooth K."/>
            <person name="Mount S.M."/>
            <person name="Mu X."/>
            <person name="Myers E."/>
            <person name="Negre B."/>
            <person name="Newfeld S."/>
            <person name="Nielsen R."/>
            <person name="Noor M.A."/>
            <person name="O'Grady P."/>
            <person name="Pachter L."/>
            <person name="Papaceit M."/>
            <person name="Parisi M.J."/>
            <person name="Parisi M."/>
            <person name="Parts L."/>
            <person name="Pedersen J.S."/>
            <person name="Pesole G."/>
            <person name="Phillippy A.M."/>
            <person name="Ponting C.P."/>
            <person name="Pop M."/>
            <person name="Porcelli D."/>
            <person name="Powell J.R."/>
            <person name="Prohaska S."/>
            <person name="Pruitt K."/>
            <person name="Puig M."/>
            <person name="Quesneville H."/>
            <person name="Ram K.R."/>
            <person name="Rand D."/>
            <person name="Rasmussen M.D."/>
            <person name="Reed L.K."/>
            <person name="Reenan R."/>
            <person name="Reily A."/>
            <person name="Remington K.A."/>
            <person name="Rieger T.T."/>
            <person name="Ritchie M.G."/>
            <person name="Robin C."/>
            <person name="Rogers Y.H."/>
            <person name="Rohde C."/>
            <person name="Rozas J."/>
            <person name="Rubenfield M.J."/>
            <person name="Ruiz A."/>
            <person name="Russo S."/>
            <person name="Salzberg S.L."/>
            <person name="Sanchez-Gracia A."/>
            <person name="Saranga D.J."/>
            <person name="Sato H."/>
            <person name="Schaeffer S.W."/>
            <person name="Schatz M.C."/>
            <person name="Schlenke T."/>
            <person name="Schwartz R."/>
            <person name="Segarra C."/>
            <person name="Singh R.S."/>
            <person name="Sirot L."/>
            <person name="Sirota M."/>
            <person name="Sisneros N.B."/>
            <person name="Smith C.D."/>
            <person name="Smith T.F."/>
            <person name="Spieth J."/>
            <person name="Stage D.E."/>
            <person name="Stark A."/>
            <person name="Stephan W."/>
            <person name="Strausberg R.L."/>
            <person name="Strempel S."/>
            <person name="Sturgill D."/>
            <person name="Sutton G."/>
            <person name="Sutton G.G."/>
            <person name="Tao W."/>
            <person name="Teichmann S."/>
            <person name="Tobari Y.N."/>
            <person name="Tomimura Y."/>
            <person name="Tsolas J.M."/>
            <person name="Valente V.L."/>
            <person name="Venter E."/>
            <person name="Venter J.C."/>
            <person name="Vicario S."/>
            <person name="Vieira F.G."/>
            <person name="Vilella A.J."/>
            <person name="Villasante A."/>
            <person name="Walenz B."/>
            <person name="Wang J."/>
            <person name="Wasserman M."/>
            <person name="Watts T."/>
            <person name="Wilson D."/>
            <person name="Wilson R.K."/>
            <person name="Wing R.A."/>
            <person name="Wolfner M.F."/>
            <person name="Wong A."/>
            <person name="Wong G.K."/>
            <person name="Wu C.I."/>
            <person name="Wu G."/>
            <person name="Yamamoto D."/>
            <person name="Yang H.P."/>
            <person name="Yang S.P."/>
            <person name="Yorke J.A."/>
            <person name="Yoshida K."/>
            <person name="Zdobnov E."/>
            <person name="Zhang P."/>
            <person name="Zhang Y."/>
            <person name="Zimin A.V."/>
            <person name="Baldwin J."/>
            <person name="Abdouelleil A."/>
            <person name="Abdulkadir J."/>
            <person name="Abebe A."/>
            <person name="Abera B."/>
            <person name="Abreu J."/>
            <person name="Acer S.C."/>
            <person name="Aftuck L."/>
            <person name="Alexander A."/>
            <person name="An P."/>
            <person name="Anderson E."/>
            <person name="Anderson S."/>
            <person name="Arachi H."/>
            <person name="Azer M."/>
            <person name="Bachantsang P."/>
            <person name="Barry A."/>
            <person name="Bayul T."/>
            <person name="Berlin A."/>
            <person name="Bessette D."/>
            <person name="Bloom T."/>
            <person name="Blye J."/>
            <person name="Boguslavskiy L."/>
            <person name="Bonnet C."/>
            <person name="Boukhgalter B."/>
            <person name="Bourzgui I."/>
            <person name="Brown A."/>
            <person name="Cahill P."/>
            <person name="Channer S."/>
            <person name="Cheshatsang Y."/>
            <person name="Chuda L."/>
            <person name="Citroen M."/>
            <person name="Collymore A."/>
            <person name="Cooke P."/>
            <person name="Costello M."/>
            <person name="D'Aco K."/>
            <person name="Daza R."/>
            <person name="De Haan G."/>
            <person name="DeGray S."/>
            <person name="DeMaso C."/>
            <person name="Dhargay N."/>
            <person name="Dooley K."/>
            <person name="Dooley E."/>
            <person name="Doricent M."/>
            <person name="Dorje P."/>
            <person name="Dorjee K."/>
            <person name="Dupes A."/>
            <person name="Elong R."/>
            <person name="Falk J."/>
            <person name="Farina A."/>
            <person name="Faro S."/>
            <person name="Ferguson D."/>
            <person name="Fisher S."/>
            <person name="Foley C.D."/>
            <person name="Franke A."/>
            <person name="Friedrich D."/>
            <person name="Gadbois L."/>
            <person name="Gearin G."/>
            <person name="Gearin C.R."/>
            <person name="Giannoukos G."/>
            <person name="Goode T."/>
            <person name="Graham J."/>
            <person name="Grandbois E."/>
            <person name="Grewal S."/>
            <person name="Gyaltsen K."/>
            <person name="Hafez N."/>
            <person name="Hagos B."/>
            <person name="Hall J."/>
            <person name="Henson C."/>
            <person name="Hollinger A."/>
            <person name="Honan T."/>
            <person name="Huard M.D."/>
            <person name="Hughes L."/>
            <person name="Hurhula B."/>
            <person name="Husby M.E."/>
            <person name="Kamat A."/>
            <person name="Kanga B."/>
            <person name="Kashin S."/>
            <person name="Khazanovich D."/>
            <person name="Kisner P."/>
            <person name="Lance K."/>
            <person name="Lara M."/>
            <person name="Lee W."/>
            <person name="Lennon N."/>
            <person name="Letendre F."/>
            <person name="LeVine R."/>
            <person name="Lipovsky A."/>
            <person name="Liu X."/>
            <person name="Liu J."/>
            <person name="Liu S."/>
            <person name="Lokyitsang T."/>
            <person name="Lokyitsang Y."/>
            <person name="Lubonja R."/>
            <person name="Lui A."/>
            <person name="MacDonald P."/>
            <person name="Magnisalis V."/>
            <person name="Maru K."/>
            <person name="Matthews C."/>
            <person name="McCusker W."/>
            <person name="McDonough S."/>
            <person name="Mehta T."/>
            <person name="Meldrim J."/>
            <person name="Meneus L."/>
            <person name="Mihai O."/>
            <person name="Mihalev A."/>
            <person name="Mihova T."/>
            <person name="Mittelman R."/>
            <person name="Mlenga V."/>
            <person name="Montmayeur A."/>
            <person name="Mulrain L."/>
            <person name="Navidi A."/>
            <person name="Naylor J."/>
            <person name="Negash T."/>
            <person name="Nguyen T."/>
            <person name="Nguyen N."/>
            <person name="Nicol R."/>
            <person name="Norbu C."/>
            <person name="Norbu N."/>
            <person name="Novod N."/>
            <person name="O'Neill B."/>
            <person name="Osman S."/>
            <person name="Markiewicz E."/>
            <person name="Oyono O.L."/>
            <person name="Patti C."/>
            <person name="Phunkhang P."/>
            <person name="Pierre F."/>
            <person name="Priest M."/>
            <person name="Raghuraman S."/>
            <person name="Rege F."/>
            <person name="Reyes R."/>
            <person name="Rise C."/>
            <person name="Rogov P."/>
            <person name="Ross K."/>
            <person name="Ryan E."/>
            <person name="Settipalli S."/>
            <person name="Shea T."/>
            <person name="Sherpa N."/>
            <person name="Shi L."/>
            <person name="Shih D."/>
            <person name="Sparrow T."/>
            <person name="Spaulding J."/>
            <person name="Stalker J."/>
            <person name="Stange-Thomann N."/>
            <person name="Stavropoulos S."/>
            <person name="Stone C."/>
            <person name="Strader C."/>
            <person name="Tesfaye S."/>
            <person name="Thomson T."/>
            <person name="Thoulutsang Y."/>
            <person name="Thoulutsang D."/>
            <person name="Topham K."/>
            <person name="Topping I."/>
            <person name="Tsamla T."/>
            <person name="Vassiliev H."/>
            <person name="Vo A."/>
            <person name="Wangchuk T."/>
            <person name="Wangdi T."/>
            <person name="Weiand M."/>
            <person name="Wilkinson J."/>
            <person name="Wilson A."/>
            <person name="Yadav S."/>
            <person name="Young G."/>
            <person name="Yu Q."/>
            <person name="Zembek L."/>
            <person name="Zhong D."/>
            <person name="Zimmer A."/>
            <person name="Zwirko Z."/>
            <person name="Jaffe D.B."/>
            <person name="Alvarez P."/>
            <person name="Brockman W."/>
            <person name="Butler J."/>
            <person name="Chin C."/>
            <person name="Gnerre S."/>
            <person name="Grabherr M."/>
            <person name="Kleber M."/>
            <person name="Mauceli E."/>
            <person name="MacCallum I."/>
        </authorList>
    </citation>
    <scope>NUCLEOTIDE SEQUENCE [LARGE SCALE GENOMIC DNA]</scope>
    <source>
        <strain evidence="3">MSH-3 / Tucson 14011-0111.49</strain>
    </source>
</reference>
<dbReference type="Proteomes" id="UP000008744">
    <property type="component" value="Unassembled WGS sequence"/>
</dbReference>
<accession>B4IQX8</accession>